<dbReference type="Pfam" id="PF05630">
    <property type="entry name" value="NPP1"/>
    <property type="match status" value="1"/>
</dbReference>
<feature type="signal peptide" evidence="5">
    <location>
        <begin position="1"/>
        <end position="19"/>
    </location>
</feature>
<evidence type="ECO:0000256" key="2">
    <source>
        <dbReference type="ARBA" id="ARBA00009520"/>
    </source>
</evidence>
<dbReference type="Proteomes" id="UP001259832">
    <property type="component" value="Unassembled WGS sequence"/>
</dbReference>
<evidence type="ECO:0000256" key="4">
    <source>
        <dbReference type="ARBA" id="ARBA00023026"/>
    </source>
</evidence>
<sequence length="238" mass="25778">MISRSFFVVLAAVFAAVHGGEIDHDKMEPIPQPDPVTISEKAAVKFKPQLNIASGCVSFPAVNGAGDVSGGLKGSGGNSACDSAPLGSQVYGRAGWYNDKWAIMYAWYFPKGFFMGVASRRYDWASAVVWLDNPDFAAPAILGLSTSTADDEYQNKAPAPDFGILDGVTPLLYRSISEVAGQPMLDYSSRTGDFQPLIMWEQLTDAARETLNTFDFGDAVVPVNDANFEEKLKKAWPF</sequence>
<keyword evidence="7" id="KW-1185">Reference proteome</keyword>
<comment type="caution">
    <text evidence="6">The sequence shown here is derived from an EMBL/GenBank/DDBJ whole genome shotgun (WGS) entry which is preliminary data.</text>
</comment>
<dbReference type="GO" id="GO:0005576">
    <property type="term" value="C:extracellular region"/>
    <property type="evidence" value="ECO:0007669"/>
    <property type="project" value="UniProtKB-SubCell"/>
</dbReference>
<accession>A0AAD9LBL1</accession>
<gene>
    <name evidence="6" type="ORF">P3T76_014879</name>
</gene>
<dbReference type="PIRSF" id="PIRSF029958">
    <property type="entry name" value="Necrosis-inducing_protein"/>
    <property type="match status" value="1"/>
</dbReference>
<keyword evidence="4" id="KW-0843">Virulence</keyword>
<evidence type="ECO:0000256" key="1">
    <source>
        <dbReference type="ARBA" id="ARBA00004613"/>
    </source>
</evidence>
<evidence type="ECO:0000256" key="5">
    <source>
        <dbReference type="SAM" id="SignalP"/>
    </source>
</evidence>
<evidence type="ECO:0000256" key="3">
    <source>
        <dbReference type="ARBA" id="ARBA00022525"/>
    </source>
</evidence>
<proteinExistence type="inferred from homology"/>
<dbReference type="AlphaFoldDB" id="A0AAD9LBL1"/>
<dbReference type="PANTHER" id="PTHR33657">
    <property type="entry name" value="DOMAIN PROTEIN, PUTATIVE (AFU_ORTHOLOGUE AFUA_5G00600)-RELATED"/>
    <property type="match status" value="1"/>
</dbReference>
<comment type="subcellular location">
    <subcellularLocation>
        <location evidence="1">Secreted</location>
    </subcellularLocation>
</comment>
<evidence type="ECO:0000313" key="6">
    <source>
        <dbReference type="EMBL" id="KAK1929662.1"/>
    </source>
</evidence>
<protein>
    <recommendedName>
        <fullName evidence="8">Necrosis inducing-like protein NPP1 type</fullName>
    </recommendedName>
</protein>
<name>A0AAD9LBL1_9STRA</name>
<dbReference type="EMBL" id="JASMQC010000046">
    <property type="protein sequence ID" value="KAK1929662.1"/>
    <property type="molecule type" value="Genomic_DNA"/>
</dbReference>
<dbReference type="PANTHER" id="PTHR33657:SF8">
    <property type="entry name" value="DOMAIN PROTEIN, PUTATIVE (AFU_ORTHOLOGUE AFUA_5G00600)-RELATED"/>
    <property type="match status" value="1"/>
</dbReference>
<dbReference type="InterPro" id="IPR008701">
    <property type="entry name" value="NPP1"/>
</dbReference>
<reference evidence="6" key="1">
    <citation type="submission" date="2023-08" db="EMBL/GenBank/DDBJ databases">
        <title>Reference Genome Resource for the Citrus Pathogen Phytophthora citrophthora.</title>
        <authorList>
            <person name="Moller H."/>
            <person name="Coetzee B."/>
            <person name="Rose L.J."/>
            <person name="Van Niekerk J.M."/>
        </authorList>
    </citation>
    <scope>NUCLEOTIDE SEQUENCE</scope>
    <source>
        <strain evidence="6">STE-U-9442</strain>
    </source>
</reference>
<keyword evidence="3" id="KW-0964">Secreted</keyword>
<comment type="similarity">
    <text evidence="2">Belongs to the Necrosis inducing protein (NPP1) family.</text>
</comment>
<organism evidence="6 7">
    <name type="scientific">Phytophthora citrophthora</name>
    <dbReference type="NCBI Taxonomy" id="4793"/>
    <lineage>
        <taxon>Eukaryota</taxon>
        <taxon>Sar</taxon>
        <taxon>Stramenopiles</taxon>
        <taxon>Oomycota</taxon>
        <taxon>Peronosporomycetes</taxon>
        <taxon>Peronosporales</taxon>
        <taxon>Peronosporaceae</taxon>
        <taxon>Phytophthora</taxon>
    </lineage>
</organism>
<evidence type="ECO:0000313" key="7">
    <source>
        <dbReference type="Proteomes" id="UP001259832"/>
    </source>
</evidence>
<keyword evidence="5" id="KW-0732">Signal</keyword>
<evidence type="ECO:0008006" key="8">
    <source>
        <dbReference type="Google" id="ProtNLM"/>
    </source>
</evidence>
<feature type="chain" id="PRO_5042062700" description="Necrosis inducing-like protein NPP1 type" evidence="5">
    <location>
        <begin position="20"/>
        <end position="238"/>
    </location>
</feature>